<name>A0A178ZCX1_9EURO</name>
<proteinExistence type="predicted"/>
<reference evidence="2 3" key="1">
    <citation type="submission" date="2016-04" db="EMBL/GenBank/DDBJ databases">
        <title>Draft genome of Fonsecaea erecta CBS 125763.</title>
        <authorList>
            <person name="Weiss V.A."/>
            <person name="Vicente V.A."/>
            <person name="Raittz R.T."/>
            <person name="Moreno L.F."/>
            <person name="De Souza E.M."/>
            <person name="Pedrosa F.O."/>
            <person name="Steffens M.B."/>
            <person name="Faoro H."/>
            <person name="Tadra-Sfeir M.Z."/>
            <person name="Najafzadeh M.J."/>
            <person name="Felipe M.S."/>
            <person name="Teixeira M."/>
            <person name="Sun J."/>
            <person name="Xi L."/>
            <person name="Gomes R."/>
            <person name="De Azevedo C.M."/>
            <person name="Salgado C.G."/>
            <person name="Da Silva M.B."/>
            <person name="Nascimento M.F."/>
            <person name="Queiroz-Telles F."/>
            <person name="Attili D.S."/>
            <person name="Gorbushina A."/>
        </authorList>
    </citation>
    <scope>NUCLEOTIDE SEQUENCE [LARGE SCALE GENOMIC DNA]</scope>
    <source>
        <strain evidence="2 3">CBS 125763</strain>
    </source>
</reference>
<dbReference type="RefSeq" id="XP_018691011.1">
    <property type="nucleotide sequence ID" value="XM_018839890.1"/>
</dbReference>
<evidence type="ECO:0000313" key="3">
    <source>
        <dbReference type="Proteomes" id="UP000078343"/>
    </source>
</evidence>
<dbReference type="GeneID" id="30012550"/>
<dbReference type="PANTHER" id="PTHR33570">
    <property type="entry name" value="4-CARBOXYMUCONOLACTONE DECARBOXYLASE FAMILY PROTEIN"/>
    <property type="match status" value="1"/>
</dbReference>
<gene>
    <name evidence="2" type="ORF">AYL99_08382</name>
</gene>
<dbReference type="Proteomes" id="UP000078343">
    <property type="component" value="Unassembled WGS sequence"/>
</dbReference>
<dbReference type="InterPro" id="IPR003779">
    <property type="entry name" value="CMD-like"/>
</dbReference>
<dbReference type="InterPro" id="IPR029032">
    <property type="entry name" value="AhpD-like"/>
</dbReference>
<dbReference type="GO" id="GO:0051920">
    <property type="term" value="F:peroxiredoxin activity"/>
    <property type="evidence" value="ECO:0007669"/>
    <property type="project" value="InterPro"/>
</dbReference>
<dbReference type="Pfam" id="PF02627">
    <property type="entry name" value="CMD"/>
    <property type="match status" value="1"/>
</dbReference>
<protein>
    <recommendedName>
        <fullName evidence="1">Carboxymuconolactone decarboxylase-like domain-containing protein</fullName>
    </recommendedName>
</protein>
<dbReference type="EMBL" id="LVYI01000007">
    <property type="protein sequence ID" value="OAP57644.1"/>
    <property type="molecule type" value="Genomic_DNA"/>
</dbReference>
<comment type="caution">
    <text evidence="2">The sequence shown here is derived from an EMBL/GenBank/DDBJ whole genome shotgun (WGS) entry which is preliminary data.</text>
</comment>
<feature type="domain" description="Carboxymuconolactone decarboxylase-like" evidence="1">
    <location>
        <begin position="40"/>
        <end position="121"/>
    </location>
</feature>
<evidence type="ECO:0000259" key="1">
    <source>
        <dbReference type="Pfam" id="PF02627"/>
    </source>
</evidence>
<dbReference type="InterPro" id="IPR052512">
    <property type="entry name" value="4CMD/NDH-1_regulator"/>
</dbReference>
<organism evidence="2 3">
    <name type="scientific">Fonsecaea erecta</name>
    <dbReference type="NCBI Taxonomy" id="1367422"/>
    <lineage>
        <taxon>Eukaryota</taxon>
        <taxon>Fungi</taxon>
        <taxon>Dikarya</taxon>
        <taxon>Ascomycota</taxon>
        <taxon>Pezizomycotina</taxon>
        <taxon>Eurotiomycetes</taxon>
        <taxon>Chaetothyriomycetidae</taxon>
        <taxon>Chaetothyriales</taxon>
        <taxon>Herpotrichiellaceae</taxon>
        <taxon>Fonsecaea</taxon>
    </lineage>
</organism>
<dbReference type="SUPFAM" id="SSF69118">
    <property type="entry name" value="AhpD-like"/>
    <property type="match status" value="1"/>
</dbReference>
<accession>A0A178ZCX1</accession>
<dbReference type="PANTHER" id="PTHR33570:SF2">
    <property type="entry name" value="CARBOXYMUCONOLACTONE DECARBOXYLASE-LIKE DOMAIN-CONTAINING PROTEIN"/>
    <property type="match status" value="1"/>
</dbReference>
<dbReference type="AlphaFoldDB" id="A0A178ZCX1"/>
<dbReference type="OrthoDB" id="104509at2759"/>
<sequence>MSNSESSLYDKGKEVRIAVLGEAHVQRSLAARQSEFAKPLQDFTTEFCWGKVWARPELDRRSRSLVNLGFMIALHSWHELAIHTKGAIRNGVTEVEIREVIMQSMVYCGVPAGVQALKVAETSINEMIEAGEHQRQLKEKV</sequence>
<evidence type="ECO:0000313" key="2">
    <source>
        <dbReference type="EMBL" id="OAP57644.1"/>
    </source>
</evidence>
<dbReference type="Gene3D" id="1.20.1290.10">
    <property type="entry name" value="AhpD-like"/>
    <property type="match status" value="1"/>
</dbReference>
<keyword evidence="3" id="KW-1185">Reference proteome</keyword>